<dbReference type="Pfam" id="PF07992">
    <property type="entry name" value="Pyr_redox_2"/>
    <property type="match status" value="1"/>
</dbReference>
<dbReference type="PIRSF" id="PIRSF000362">
    <property type="entry name" value="FNR"/>
    <property type="match status" value="1"/>
</dbReference>
<feature type="binding site" evidence="15">
    <location>
        <position position="222"/>
    </location>
    <ligand>
        <name>NADP(+)</name>
        <dbReference type="ChEBI" id="CHEBI:58349"/>
    </ligand>
</feature>
<feature type="domain" description="FAD/NAD(P)-binding" evidence="16">
    <location>
        <begin position="20"/>
        <end position="190"/>
    </location>
</feature>
<comment type="similarity">
    <text evidence="3 13">Belongs to the ferredoxin--NADP reductase type 1 family.</text>
</comment>
<evidence type="ECO:0000256" key="14">
    <source>
        <dbReference type="PIRSR" id="PIRSR000362-1"/>
    </source>
</evidence>
<dbReference type="InterPro" id="IPR023753">
    <property type="entry name" value="FAD/NAD-binding_dom"/>
</dbReference>
<comment type="pathway">
    <text evidence="2">Steroid metabolism; cholesterol metabolism.</text>
</comment>
<feature type="binding site" evidence="14">
    <location>
        <position position="368"/>
    </location>
    <ligand>
        <name>FAD</name>
        <dbReference type="ChEBI" id="CHEBI:57692"/>
    </ligand>
</feature>
<evidence type="ECO:0000256" key="15">
    <source>
        <dbReference type="PIRSR" id="PIRSR000362-2"/>
    </source>
</evidence>
<keyword evidence="7 13" id="KW-0285">Flavoprotein</keyword>
<dbReference type="FunFam" id="3.50.50.60:FF:000229">
    <property type="entry name" value="NADPH:adrenodoxin oxidoreductase, mitochondrial"/>
    <property type="match status" value="1"/>
</dbReference>
<feature type="binding site" evidence="14">
    <location>
        <position position="95"/>
    </location>
    <ligand>
        <name>FAD</name>
        <dbReference type="ChEBI" id="CHEBI:57692"/>
    </ligand>
</feature>
<dbReference type="PANTHER" id="PTHR48467:SF1">
    <property type="entry name" value="GLUTAMATE SYNTHASE 1 [NADH], CHLOROPLASTIC-LIKE"/>
    <property type="match status" value="1"/>
</dbReference>
<evidence type="ECO:0000256" key="13">
    <source>
        <dbReference type="PIRNR" id="PIRNR000362"/>
    </source>
</evidence>
<evidence type="ECO:0000313" key="18">
    <source>
        <dbReference type="Proteomes" id="UP001353858"/>
    </source>
</evidence>
<evidence type="ECO:0000256" key="1">
    <source>
        <dbReference type="ARBA" id="ARBA00001974"/>
    </source>
</evidence>
<dbReference type="PANTHER" id="PTHR48467">
    <property type="entry name" value="GLUTAMATE SYNTHASE 1 [NADH], CHLOROPLASTIC-LIKE"/>
    <property type="match status" value="1"/>
</dbReference>
<feature type="binding site" evidence="14">
    <location>
        <position position="59"/>
    </location>
    <ligand>
        <name>FAD</name>
        <dbReference type="ChEBI" id="CHEBI:57692"/>
    </ligand>
</feature>
<keyword evidence="8 13" id="KW-0274">FAD</keyword>
<dbReference type="SUPFAM" id="SSF51971">
    <property type="entry name" value="Nucleotide-binding domain"/>
    <property type="match status" value="1"/>
</dbReference>
<keyword evidence="10" id="KW-0249">Electron transport</keyword>
<keyword evidence="13" id="KW-0496">Mitochondrion</keyword>
<comment type="cofactor">
    <cofactor evidence="1 13 14">
        <name>FAD</name>
        <dbReference type="ChEBI" id="CHEBI:57692"/>
    </cofactor>
</comment>
<evidence type="ECO:0000256" key="5">
    <source>
        <dbReference type="ARBA" id="ARBA00016287"/>
    </source>
</evidence>
<feature type="binding site" evidence="14">
    <location>
        <begin position="375"/>
        <end position="377"/>
    </location>
    <ligand>
        <name>FAD</name>
        <dbReference type="ChEBI" id="CHEBI:57692"/>
    </ligand>
</feature>
<evidence type="ECO:0000313" key="17">
    <source>
        <dbReference type="EMBL" id="KAK4882126.1"/>
    </source>
</evidence>
<evidence type="ECO:0000256" key="3">
    <source>
        <dbReference type="ARBA" id="ARBA00008312"/>
    </source>
</evidence>
<feature type="binding site" evidence="15">
    <location>
        <begin position="210"/>
        <end position="211"/>
    </location>
    <ligand>
        <name>NADP(+)</name>
        <dbReference type="ChEBI" id="CHEBI:58349"/>
    </ligand>
</feature>
<dbReference type="InterPro" id="IPR021163">
    <property type="entry name" value="Ferredox_Rdtase_adrenod"/>
</dbReference>
<evidence type="ECO:0000256" key="4">
    <source>
        <dbReference type="ARBA" id="ARBA00013219"/>
    </source>
</evidence>
<evidence type="ECO:0000256" key="9">
    <source>
        <dbReference type="ARBA" id="ARBA00022857"/>
    </source>
</evidence>
<dbReference type="AlphaFoldDB" id="A0AAN7PJV8"/>
<evidence type="ECO:0000256" key="2">
    <source>
        <dbReference type="ARBA" id="ARBA00004731"/>
    </source>
</evidence>
<dbReference type="GO" id="GO:0016491">
    <property type="term" value="F:oxidoreductase activity"/>
    <property type="evidence" value="ECO:0007669"/>
    <property type="project" value="UniProtKB-KW"/>
</dbReference>
<dbReference type="EMBL" id="JARPUR010000002">
    <property type="protein sequence ID" value="KAK4882126.1"/>
    <property type="molecule type" value="Genomic_DNA"/>
</dbReference>
<gene>
    <name evidence="17" type="ORF">RN001_005445</name>
</gene>
<proteinExistence type="inferred from homology"/>
<evidence type="ECO:0000256" key="6">
    <source>
        <dbReference type="ARBA" id="ARBA00022448"/>
    </source>
</evidence>
<evidence type="ECO:0000256" key="12">
    <source>
        <dbReference type="ARBA" id="ARBA00048933"/>
    </source>
</evidence>
<keyword evidence="11 13" id="KW-0560">Oxidoreductase</keyword>
<name>A0AAN7PJV8_9COLE</name>
<feature type="binding site" evidence="14">
    <location>
        <position position="51"/>
    </location>
    <ligand>
        <name>FAD</name>
        <dbReference type="ChEBI" id="CHEBI:57692"/>
    </ligand>
</feature>
<dbReference type="Proteomes" id="UP001353858">
    <property type="component" value="Unassembled WGS sequence"/>
</dbReference>
<evidence type="ECO:0000259" key="16">
    <source>
        <dbReference type="Pfam" id="PF07992"/>
    </source>
</evidence>
<dbReference type="InterPro" id="IPR055275">
    <property type="entry name" value="Ferredox_Rdtase"/>
</dbReference>
<evidence type="ECO:0000256" key="11">
    <source>
        <dbReference type="ARBA" id="ARBA00023002"/>
    </source>
</evidence>
<organism evidence="17 18">
    <name type="scientific">Aquatica leii</name>
    <dbReference type="NCBI Taxonomy" id="1421715"/>
    <lineage>
        <taxon>Eukaryota</taxon>
        <taxon>Metazoa</taxon>
        <taxon>Ecdysozoa</taxon>
        <taxon>Arthropoda</taxon>
        <taxon>Hexapoda</taxon>
        <taxon>Insecta</taxon>
        <taxon>Pterygota</taxon>
        <taxon>Neoptera</taxon>
        <taxon>Endopterygota</taxon>
        <taxon>Coleoptera</taxon>
        <taxon>Polyphaga</taxon>
        <taxon>Elateriformia</taxon>
        <taxon>Elateroidea</taxon>
        <taxon>Lampyridae</taxon>
        <taxon>Luciolinae</taxon>
        <taxon>Aquatica</taxon>
    </lineage>
</organism>
<keyword evidence="18" id="KW-1185">Reference proteome</keyword>
<evidence type="ECO:0000256" key="7">
    <source>
        <dbReference type="ARBA" id="ARBA00022630"/>
    </source>
</evidence>
<sequence length="456" mass="51051">MRTLCSNAFKRFYSTQLIKKKVCIVGAGPAGFYAAQHLVKCLRSVEVDIYERLPVPFGLVRFGVAPDHPEVKNVINTFSKTAENPNVRFVGNVNLGTDVSLKQLREAYDCVLLTYGAEQNKRLNIPGEDLVNVIPARRIVGWYNGIIEDSNLKIDLSGPTVAIFGQGNVAIDVARILLTPIDLLKDTDITQHALEALSQSKVKEVHLIGRRGPLQAAFTIKELREMLRLPNCNTLWCRDDFNGLSDVISSLARPRKRITELMLKSLNENSISDRKCFKPIFFKSPLELSGTNHVKKVLLGVNELYGDDILNGSARLTNVKEYLSCELAITSIGYKAIQADPDIPFDDDTGRVINEKGKIDNGLYTTGWLATGPTGVILTTMNNAFTTADLICHNLQQESQKKGFNLIREYLQKQNVQSVTWDGWKKIDNYEQEQGRRLGKPREKLLSIKKMLEIAS</sequence>
<feature type="binding site" evidence="15">
    <location>
        <begin position="166"/>
        <end position="169"/>
    </location>
    <ligand>
        <name>NADP(+)</name>
        <dbReference type="ChEBI" id="CHEBI:58349"/>
    </ligand>
</feature>
<comment type="subcellular location">
    <subcellularLocation>
        <location evidence="13">Mitochondrion</location>
    </subcellularLocation>
</comment>
<dbReference type="InterPro" id="IPR036188">
    <property type="entry name" value="FAD/NAD-bd_sf"/>
</dbReference>
<keyword evidence="6" id="KW-0813">Transport</keyword>
<accession>A0AAN7PJV8</accession>
<feature type="binding site" evidence="15">
    <location>
        <position position="375"/>
    </location>
    <ligand>
        <name>NADP(+)</name>
        <dbReference type="ChEBI" id="CHEBI:58349"/>
    </ligand>
</feature>
<dbReference type="EC" id="1.18.1.6" evidence="4 13"/>
<reference evidence="18" key="1">
    <citation type="submission" date="2023-01" db="EMBL/GenBank/DDBJ databases">
        <title>Key to firefly adult light organ development and bioluminescence: homeobox transcription factors regulate luciferase expression and transportation to peroxisome.</title>
        <authorList>
            <person name="Fu X."/>
        </authorList>
    </citation>
    <scope>NUCLEOTIDE SEQUENCE [LARGE SCALE GENOMIC DNA]</scope>
</reference>
<dbReference type="GO" id="GO:0005739">
    <property type="term" value="C:mitochondrion"/>
    <property type="evidence" value="ECO:0007669"/>
    <property type="project" value="UniProtKB-SubCell"/>
</dbReference>
<dbReference type="PRINTS" id="PR00419">
    <property type="entry name" value="ADXRDTASE"/>
</dbReference>
<feature type="binding site" evidence="14">
    <location>
        <position position="30"/>
    </location>
    <ligand>
        <name>FAD</name>
        <dbReference type="ChEBI" id="CHEBI:57692"/>
    </ligand>
</feature>
<evidence type="ECO:0000256" key="8">
    <source>
        <dbReference type="ARBA" id="ARBA00022827"/>
    </source>
</evidence>
<evidence type="ECO:0000256" key="10">
    <source>
        <dbReference type="ARBA" id="ARBA00022982"/>
    </source>
</evidence>
<comment type="catalytic activity">
    <reaction evidence="12 13">
        <text>2 reduced [adrenodoxin] + NADP(+) + H(+) = 2 oxidized [adrenodoxin] + NADPH</text>
        <dbReference type="Rhea" id="RHEA:42312"/>
        <dbReference type="Rhea" id="RHEA-COMP:9998"/>
        <dbReference type="Rhea" id="RHEA-COMP:9999"/>
        <dbReference type="ChEBI" id="CHEBI:15378"/>
        <dbReference type="ChEBI" id="CHEBI:33737"/>
        <dbReference type="ChEBI" id="CHEBI:33738"/>
        <dbReference type="ChEBI" id="CHEBI:57783"/>
        <dbReference type="ChEBI" id="CHEBI:58349"/>
        <dbReference type="EC" id="1.18.1.6"/>
    </reaction>
</comment>
<comment type="caution">
    <text evidence="17">The sequence shown here is derived from an EMBL/GenBank/DDBJ whole genome shotgun (WGS) entry which is preliminary data.</text>
</comment>
<protein>
    <recommendedName>
        <fullName evidence="5 13">NADPH:adrenodoxin oxidoreductase, mitochondrial</fullName>
        <ecNumber evidence="4 13">1.18.1.6</ecNumber>
    </recommendedName>
</protein>
<dbReference type="Gene3D" id="3.50.50.60">
    <property type="entry name" value="FAD/NAD(P)-binding domain"/>
    <property type="match status" value="1"/>
</dbReference>
<dbReference type="Gene3D" id="3.40.50.720">
    <property type="entry name" value="NAD(P)-binding Rossmann-like Domain"/>
    <property type="match status" value="1"/>
</dbReference>
<keyword evidence="9 13" id="KW-0521">NADP</keyword>